<dbReference type="EMBL" id="CP076544">
    <property type="protein sequence ID" value="QWS33869.1"/>
    <property type="molecule type" value="Genomic_DNA"/>
</dbReference>
<keyword evidence="1" id="KW-0238">DNA-binding</keyword>
<gene>
    <name evidence="1" type="ORF">KM842_01255</name>
</gene>
<evidence type="ECO:0000313" key="1">
    <source>
        <dbReference type="EMBL" id="QWS33869.1"/>
    </source>
</evidence>
<evidence type="ECO:0000313" key="2">
    <source>
        <dbReference type="Proteomes" id="UP000681794"/>
    </source>
</evidence>
<protein>
    <submittedName>
        <fullName evidence="1">Winged helix DNA-binding protein</fullName>
    </submittedName>
</protein>
<dbReference type="Proteomes" id="UP000681794">
    <property type="component" value="Chromosome"/>
</dbReference>
<organism evidence="1 2">
    <name type="scientific">Curtobacterium aetherium</name>
    <dbReference type="NCBI Taxonomy" id="2841594"/>
    <lineage>
        <taxon>Bacteria</taxon>
        <taxon>Bacillati</taxon>
        <taxon>Actinomycetota</taxon>
        <taxon>Actinomycetes</taxon>
        <taxon>Micrococcales</taxon>
        <taxon>Microbacteriaceae</taxon>
        <taxon>Curtobacterium</taxon>
    </lineage>
</organism>
<sequence length="199" mass="21398">MDDRATAGGTDDLPEIDWDAQGIETELGWAVPLVLQGYVRLGSEAVAEVPGGPRGYQVLVATTTEEASSQLLLANRLGIDKTQMTYVIDALEAAGHVERRPDPADRRVRQVHPTDAGRALLARTRTALRDAEGVLMRHLSADEQRSMRLLLARVALGAGTAGTGPAPHDPAFEHPLAVPERSRRRAPSPTTSTRSTTPE</sequence>
<proteinExistence type="predicted"/>
<reference evidence="1" key="1">
    <citation type="submission" date="2021-06" db="EMBL/GenBank/DDBJ databases">
        <authorList>
            <person name="Ellington A.J."/>
            <person name="Bryan N.C."/>
            <person name="Christner B.C."/>
            <person name="Reisch C.R."/>
        </authorList>
    </citation>
    <scope>NUCLEOTIDE SEQUENCE</scope>
    <source>
        <strain evidence="1">L6-1</strain>
    </source>
</reference>
<keyword evidence="2" id="KW-1185">Reference proteome</keyword>
<accession>A0ACD1E562</accession>
<name>A0ACD1E562_9MICO</name>